<dbReference type="AlphaFoldDB" id="A0A2Z7CAN3"/>
<reference evidence="1 2" key="1">
    <citation type="journal article" date="2015" name="Proc. Natl. Acad. Sci. U.S.A.">
        <title>The resurrection genome of Boea hygrometrica: A blueprint for survival of dehydration.</title>
        <authorList>
            <person name="Xiao L."/>
            <person name="Yang G."/>
            <person name="Zhang L."/>
            <person name="Yang X."/>
            <person name="Zhao S."/>
            <person name="Ji Z."/>
            <person name="Zhou Q."/>
            <person name="Hu M."/>
            <person name="Wang Y."/>
            <person name="Chen M."/>
            <person name="Xu Y."/>
            <person name="Jin H."/>
            <person name="Xiao X."/>
            <person name="Hu G."/>
            <person name="Bao F."/>
            <person name="Hu Y."/>
            <person name="Wan P."/>
            <person name="Li L."/>
            <person name="Deng X."/>
            <person name="Kuang T."/>
            <person name="Xiang C."/>
            <person name="Zhu J.K."/>
            <person name="Oliver M.J."/>
            <person name="He Y."/>
        </authorList>
    </citation>
    <scope>NUCLEOTIDE SEQUENCE [LARGE SCALE GENOMIC DNA]</scope>
    <source>
        <strain evidence="2">cv. XS01</strain>
    </source>
</reference>
<keyword evidence="2" id="KW-1185">Reference proteome</keyword>
<dbReference type="EMBL" id="KQ999438">
    <property type="protein sequence ID" value="KZV41503.1"/>
    <property type="molecule type" value="Genomic_DNA"/>
</dbReference>
<evidence type="ECO:0000313" key="2">
    <source>
        <dbReference type="Proteomes" id="UP000250235"/>
    </source>
</evidence>
<sequence length="336" mass="38726">MFTLSCADVEFLVKIREVVVEEIASFFYSFSLRSLSALTSVSDLAEKEEQVLKWAETDSSQTEVRRRLYITAKYREMLLRKFLEARHNNFESCTPISAIDLQVLDLLSEAHSISLINLLEQLKQHRLEWTRPSSSKLFGGADVYSGGIHSHFYSNVTSTSWEGLNTLRQLSDIIAYINRGRDDKMVVEVHSLKIEADLVVVEEAAMNLRGKEEDLIESDYDSDNEREKGIYSKWRKIVKLIYSKQLRADFRYQLQILSAIGPDDSTIKIKSDKACKTIWIKESQVQSYFEYTVQDAELVQPMFTYFGYKVKQALTTADKPQLNINGAINARYDDFK</sequence>
<protein>
    <submittedName>
        <fullName evidence="1">Uncharacterized protein</fullName>
    </submittedName>
</protein>
<proteinExistence type="predicted"/>
<gene>
    <name evidence="1" type="ORF">F511_34853</name>
</gene>
<name>A0A2Z7CAN3_9LAMI</name>
<evidence type="ECO:0000313" key="1">
    <source>
        <dbReference type="EMBL" id="KZV41503.1"/>
    </source>
</evidence>
<organism evidence="1 2">
    <name type="scientific">Dorcoceras hygrometricum</name>
    <dbReference type="NCBI Taxonomy" id="472368"/>
    <lineage>
        <taxon>Eukaryota</taxon>
        <taxon>Viridiplantae</taxon>
        <taxon>Streptophyta</taxon>
        <taxon>Embryophyta</taxon>
        <taxon>Tracheophyta</taxon>
        <taxon>Spermatophyta</taxon>
        <taxon>Magnoliopsida</taxon>
        <taxon>eudicotyledons</taxon>
        <taxon>Gunneridae</taxon>
        <taxon>Pentapetalae</taxon>
        <taxon>asterids</taxon>
        <taxon>lamiids</taxon>
        <taxon>Lamiales</taxon>
        <taxon>Gesneriaceae</taxon>
        <taxon>Didymocarpoideae</taxon>
        <taxon>Trichosporeae</taxon>
        <taxon>Loxocarpinae</taxon>
        <taxon>Dorcoceras</taxon>
    </lineage>
</organism>
<dbReference type="Proteomes" id="UP000250235">
    <property type="component" value="Unassembled WGS sequence"/>
</dbReference>
<accession>A0A2Z7CAN3</accession>